<evidence type="ECO:0000259" key="1">
    <source>
        <dbReference type="PROSITE" id="PS50127"/>
    </source>
</evidence>
<dbReference type="PANTHER" id="PTHR24067">
    <property type="entry name" value="UBIQUITIN-CONJUGATING ENZYME E2"/>
    <property type="match status" value="1"/>
</dbReference>
<dbReference type="InParanoid" id="A0A6P6XLW5"/>
<keyword evidence="2" id="KW-1185">Reference proteome</keyword>
<dbReference type="Gene3D" id="3.10.110.10">
    <property type="entry name" value="Ubiquitin Conjugating Enzyme"/>
    <property type="match status" value="2"/>
</dbReference>
<organism evidence="2 3">
    <name type="scientific">Dermatophagoides pteronyssinus</name>
    <name type="common">European house dust mite</name>
    <dbReference type="NCBI Taxonomy" id="6956"/>
    <lineage>
        <taxon>Eukaryota</taxon>
        <taxon>Metazoa</taxon>
        <taxon>Ecdysozoa</taxon>
        <taxon>Arthropoda</taxon>
        <taxon>Chelicerata</taxon>
        <taxon>Arachnida</taxon>
        <taxon>Acari</taxon>
        <taxon>Acariformes</taxon>
        <taxon>Sarcoptiformes</taxon>
        <taxon>Astigmata</taxon>
        <taxon>Psoroptidia</taxon>
        <taxon>Analgoidea</taxon>
        <taxon>Pyroglyphidae</taxon>
        <taxon>Dermatophagoidinae</taxon>
        <taxon>Dermatophagoides</taxon>
    </lineage>
</organism>
<evidence type="ECO:0000313" key="2">
    <source>
        <dbReference type="Proteomes" id="UP000515146"/>
    </source>
</evidence>
<dbReference type="SUPFAM" id="SSF54495">
    <property type="entry name" value="UBC-like"/>
    <property type="match status" value="1"/>
</dbReference>
<sequence>MTTADERKRLIKDFMSLQNDTPPGVNAYPLKQNLAQWHGLIFGPEDTVWEGGIFVLSIKFPENYPDKPPVVKFVTKIFHPNVYADGSDPNPNSPANAEAAKLYIHNKSEYMRSVQKCVYESINSAELPLEQ</sequence>
<dbReference type="SMART" id="SM00212">
    <property type="entry name" value="UBCc"/>
    <property type="match status" value="1"/>
</dbReference>
<name>A0A6P6XLW5_DERPT</name>
<dbReference type="KEGG" id="dpte:113788691"/>
<dbReference type="RefSeq" id="XP_027193956.1">
    <property type="nucleotide sequence ID" value="XM_027338155.1"/>
</dbReference>
<dbReference type="AlphaFoldDB" id="A0A6P6XLW5"/>
<dbReference type="InterPro" id="IPR000608">
    <property type="entry name" value="UBC"/>
</dbReference>
<dbReference type="PROSITE" id="PS50127">
    <property type="entry name" value="UBC_2"/>
    <property type="match status" value="1"/>
</dbReference>
<dbReference type="Pfam" id="PF00179">
    <property type="entry name" value="UQ_con"/>
    <property type="match status" value="1"/>
</dbReference>
<dbReference type="Proteomes" id="UP000515146">
    <property type="component" value="Unplaced"/>
</dbReference>
<gene>
    <name evidence="3" type="primary">LOC113788691</name>
</gene>
<dbReference type="InterPro" id="IPR050113">
    <property type="entry name" value="Ub_conjugating_enzyme"/>
</dbReference>
<feature type="domain" description="UBC core" evidence="1">
    <location>
        <begin position="5"/>
        <end position="131"/>
    </location>
</feature>
<protein>
    <submittedName>
        <fullName evidence="3">Ubiquitin-conjugating enzyme E2 2-like</fullName>
    </submittedName>
</protein>
<reference evidence="3" key="1">
    <citation type="submission" date="2025-08" db="UniProtKB">
        <authorList>
            <consortium name="RefSeq"/>
        </authorList>
    </citation>
    <scope>IDENTIFICATION</scope>
    <source>
        <strain evidence="3">Airmid</strain>
    </source>
</reference>
<dbReference type="InterPro" id="IPR016135">
    <property type="entry name" value="UBQ-conjugating_enzyme/RWD"/>
</dbReference>
<evidence type="ECO:0000313" key="3">
    <source>
        <dbReference type="RefSeq" id="XP_027193956.1"/>
    </source>
</evidence>
<accession>A0A6P6XLW5</accession>
<proteinExistence type="predicted"/>
<dbReference type="OrthoDB" id="9984419at2759"/>